<name>L8HIR1_ACACF</name>
<dbReference type="PANTHER" id="PTHR12619">
    <property type="entry name" value="RFX TRANSCRIPTION FACTOR FAMILY"/>
    <property type="match status" value="1"/>
</dbReference>
<dbReference type="KEGG" id="acan:ACA1_287830"/>
<reference evidence="4 5" key="1">
    <citation type="journal article" date="2013" name="Genome Biol.">
        <title>Genome of Acanthamoeba castellanii highlights extensive lateral gene transfer and early evolution of tyrosine kinase signaling.</title>
        <authorList>
            <person name="Clarke M."/>
            <person name="Lohan A.J."/>
            <person name="Liu B."/>
            <person name="Lagkouvardos I."/>
            <person name="Roy S."/>
            <person name="Zafar N."/>
            <person name="Bertelli C."/>
            <person name="Schilde C."/>
            <person name="Kianianmomeni A."/>
            <person name="Burglin T.R."/>
            <person name="Frech C."/>
            <person name="Turcotte B."/>
            <person name="Kopec K.O."/>
            <person name="Synnott J.M."/>
            <person name="Choo C."/>
            <person name="Paponov I."/>
            <person name="Finkler A."/>
            <person name="Soon Heng Tan C."/>
            <person name="Hutchins A.P."/>
            <person name="Weinmeier T."/>
            <person name="Rattei T."/>
            <person name="Chu J.S."/>
            <person name="Gimenez G."/>
            <person name="Irimia M."/>
            <person name="Rigden D.J."/>
            <person name="Fitzpatrick D.A."/>
            <person name="Lorenzo-Morales J."/>
            <person name="Bateman A."/>
            <person name="Chiu C.H."/>
            <person name="Tang P."/>
            <person name="Hegemann P."/>
            <person name="Fromm H."/>
            <person name="Raoult D."/>
            <person name="Greub G."/>
            <person name="Miranda-Saavedra D."/>
            <person name="Chen N."/>
            <person name="Nash P."/>
            <person name="Ginger M.L."/>
            <person name="Horn M."/>
            <person name="Schaap P."/>
            <person name="Caler L."/>
            <person name="Loftus B."/>
        </authorList>
    </citation>
    <scope>NUCLEOTIDE SEQUENCE [LARGE SCALE GENOMIC DNA]</scope>
    <source>
        <strain evidence="4 5">Neff</strain>
    </source>
</reference>
<dbReference type="InterPro" id="IPR036390">
    <property type="entry name" value="WH_DNA-bd_sf"/>
</dbReference>
<protein>
    <submittedName>
        <fullName evidence="4">RFX DNAbinding domain containing protein</fullName>
    </submittedName>
</protein>
<evidence type="ECO:0000313" key="4">
    <source>
        <dbReference type="EMBL" id="ELR25082.1"/>
    </source>
</evidence>
<dbReference type="VEuPathDB" id="AmoebaDB:ACA1_287830"/>
<dbReference type="RefSeq" id="XP_004367837.1">
    <property type="nucleotide sequence ID" value="XM_004367780.1"/>
</dbReference>
<evidence type="ECO:0000256" key="2">
    <source>
        <dbReference type="SAM" id="MobiDB-lite"/>
    </source>
</evidence>
<evidence type="ECO:0000259" key="3">
    <source>
        <dbReference type="Pfam" id="PF02257"/>
    </source>
</evidence>
<dbReference type="Gene3D" id="1.10.10.10">
    <property type="entry name" value="Winged helix-like DNA-binding domain superfamily/Winged helix DNA-binding domain"/>
    <property type="match status" value="1"/>
</dbReference>
<feature type="domain" description="RFX-type winged-helix" evidence="3">
    <location>
        <begin position="47"/>
        <end position="121"/>
    </location>
</feature>
<dbReference type="FunFam" id="1.10.10.10:FF:000422">
    <property type="entry name" value="DNA-binding protein RFX7"/>
    <property type="match status" value="1"/>
</dbReference>
<dbReference type="SUPFAM" id="SSF46785">
    <property type="entry name" value="Winged helix' DNA-binding domain"/>
    <property type="match status" value="1"/>
</dbReference>
<dbReference type="OrthoDB" id="10056949at2759"/>
<evidence type="ECO:0000313" key="5">
    <source>
        <dbReference type="Proteomes" id="UP000011083"/>
    </source>
</evidence>
<dbReference type="AlphaFoldDB" id="L8HIR1"/>
<dbReference type="InterPro" id="IPR036388">
    <property type="entry name" value="WH-like_DNA-bd_sf"/>
</dbReference>
<dbReference type="EMBL" id="KB007805">
    <property type="protein sequence ID" value="ELR25082.1"/>
    <property type="molecule type" value="Genomic_DNA"/>
</dbReference>
<accession>L8HIR1</accession>
<keyword evidence="5" id="KW-1185">Reference proteome</keyword>
<feature type="region of interest" description="Disordered" evidence="2">
    <location>
        <begin position="175"/>
        <end position="234"/>
    </location>
</feature>
<dbReference type="GeneID" id="14926125"/>
<proteinExistence type="predicted"/>
<organism evidence="4 5">
    <name type="scientific">Acanthamoeba castellanii (strain ATCC 30010 / Neff)</name>
    <dbReference type="NCBI Taxonomy" id="1257118"/>
    <lineage>
        <taxon>Eukaryota</taxon>
        <taxon>Amoebozoa</taxon>
        <taxon>Discosea</taxon>
        <taxon>Longamoebia</taxon>
        <taxon>Centramoebida</taxon>
        <taxon>Acanthamoebidae</taxon>
        <taxon>Acanthamoeba</taxon>
    </lineage>
</organism>
<feature type="region of interest" description="Disordered" evidence="2">
    <location>
        <begin position="244"/>
        <end position="263"/>
    </location>
</feature>
<dbReference type="Pfam" id="PF02257">
    <property type="entry name" value="RFX_DNA_binding"/>
    <property type="match status" value="1"/>
</dbReference>
<dbReference type="GO" id="GO:0000978">
    <property type="term" value="F:RNA polymerase II cis-regulatory region sequence-specific DNA binding"/>
    <property type="evidence" value="ECO:0007669"/>
    <property type="project" value="TreeGrafter"/>
</dbReference>
<dbReference type="PANTHER" id="PTHR12619:SF21">
    <property type="entry name" value="RFX-TYPE WINGED-HELIX DOMAIN-CONTAINING PROTEIN"/>
    <property type="match status" value="1"/>
</dbReference>
<dbReference type="InterPro" id="IPR003150">
    <property type="entry name" value="DNA-bd_RFX"/>
</dbReference>
<keyword evidence="1" id="KW-0238">DNA-binding</keyword>
<dbReference type="GO" id="GO:0000981">
    <property type="term" value="F:DNA-binding transcription factor activity, RNA polymerase II-specific"/>
    <property type="evidence" value="ECO:0007669"/>
    <property type="project" value="TreeGrafter"/>
</dbReference>
<evidence type="ECO:0000256" key="1">
    <source>
        <dbReference type="ARBA" id="ARBA00023125"/>
    </source>
</evidence>
<feature type="compositionally biased region" description="Basic and acidic residues" evidence="2">
    <location>
        <begin position="244"/>
        <end position="253"/>
    </location>
</feature>
<sequence length="381" mass="41612">MRHAVGEGFLVVPCPRALTFTAEEPHRLAERAKGDCYTNRAHKTQELIVWLKSAYSTDNKGSLPKEDVYVDYLNFCVMSDKEPLSKAMLGKILHQAFPNIACNRLGPRGHTKHCYKGLQRKPLGGDVPWQSMPAAVPDTTSVTPVLPSYVEVSAAISMGTGVGADVRARPAKRVKVARGEDRLPSGSSSASRRYYGEDEESDADDESDYEQLEAPEHSSEGNQTSDWEGDASDCHSYAEHAREIESAQRRQEAQPDFQPAPNRVSDSLLHFLRASPNRGPSCCGCGQVEGSSPSVNPPPYISLLQAHHPLQGGYYPHSHAGHPSQPLYYPSSHPPLMGHQLQTQPSLPPIFAPIHFTAAPPSGIKSLLPAQRNQPGRPVGY</sequence>
<gene>
    <name evidence="4" type="ORF">ACA1_287830</name>
</gene>
<dbReference type="InterPro" id="IPR039779">
    <property type="entry name" value="RFX-like"/>
</dbReference>
<dbReference type="Proteomes" id="UP000011083">
    <property type="component" value="Unassembled WGS sequence"/>
</dbReference>
<feature type="compositionally biased region" description="Acidic residues" evidence="2">
    <location>
        <begin position="197"/>
        <end position="213"/>
    </location>
</feature>